<dbReference type="InterPro" id="IPR051224">
    <property type="entry name" value="NiCoT_RcnA"/>
</dbReference>
<gene>
    <name evidence="15" type="ORF">K6958_10390</name>
</gene>
<feature type="transmembrane region" description="Helical" evidence="14">
    <location>
        <begin position="265"/>
        <end position="286"/>
    </location>
</feature>
<evidence type="ECO:0000256" key="8">
    <source>
        <dbReference type="ARBA" id="ARBA00022692"/>
    </source>
</evidence>
<dbReference type="Proteomes" id="UP001056635">
    <property type="component" value="Chromosome"/>
</dbReference>
<keyword evidence="11" id="KW-0921">Nickel transport</keyword>
<comment type="similarity">
    <text evidence="3">Belongs to the NiCoT transporter (TC 2.A.52) family. RcnA subfamily.</text>
</comment>
<dbReference type="RefSeq" id="WP_249894558.1">
    <property type="nucleotide sequence ID" value="NZ_CP082904.1"/>
</dbReference>
<proteinExistence type="inferred from homology"/>
<evidence type="ECO:0000313" key="15">
    <source>
        <dbReference type="EMBL" id="UQY46006.1"/>
    </source>
</evidence>
<keyword evidence="10" id="KW-0406">Ion transport</keyword>
<feature type="transmembrane region" description="Helical" evidence="14">
    <location>
        <begin position="113"/>
        <end position="135"/>
    </location>
</feature>
<name>A0ABY4RG15_9GAMM</name>
<evidence type="ECO:0000256" key="6">
    <source>
        <dbReference type="ARBA" id="ARBA00022475"/>
    </source>
</evidence>
<dbReference type="EMBL" id="CP082904">
    <property type="protein sequence ID" value="UQY46006.1"/>
    <property type="molecule type" value="Genomic_DNA"/>
</dbReference>
<evidence type="ECO:0000256" key="13">
    <source>
        <dbReference type="ARBA" id="ARBA00023285"/>
    </source>
</evidence>
<evidence type="ECO:0000313" key="16">
    <source>
        <dbReference type="Proteomes" id="UP001056635"/>
    </source>
</evidence>
<feature type="transmembrane region" description="Helical" evidence="14">
    <location>
        <begin position="232"/>
        <end position="253"/>
    </location>
</feature>
<evidence type="ECO:0000256" key="14">
    <source>
        <dbReference type="RuleBase" id="RU362101"/>
    </source>
</evidence>
<comment type="subcellular location">
    <subcellularLocation>
        <location evidence="2 14">Cell membrane</location>
        <topology evidence="2 14">Multi-pass membrane protein</topology>
    </subcellularLocation>
</comment>
<evidence type="ECO:0000256" key="2">
    <source>
        <dbReference type="ARBA" id="ARBA00004651"/>
    </source>
</evidence>
<evidence type="ECO:0000256" key="11">
    <source>
        <dbReference type="ARBA" id="ARBA00023112"/>
    </source>
</evidence>
<feature type="transmembrane region" description="Helical" evidence="14">
    <location>
        <begin position="147"/>
        <end position="164"/>
    </location>
</feature>
<evidence type="ECO:0000256" key="12">
    <source>
        <dbReference type="ARBA" id="ARBA00023136"/>
    </source>
</evidence>
<keyword evidence="5 14" id="KW-0813">Transport</keyword>
<evidence type="ECO:0000256" key="3">
    <source>
        <dbReference type="ARBA" id="ARBA00010428"/>
    </source>
</evidence>
<keyword evidence="8 14" id="KW-0812">Transmembrane</keyword>
<evidence type="ECO:0000256" key="4">
    <source>
        <dbReference type="ARBA" id="ARBA00022426"/>
    </source>
</evidence>
<feature type="transmembrane region" description="Helical" evidence="14">
    <location>
        <begin position="12"/>
        <end position="31"/>
    </location>
</feature>
<dbReference type="Pfam" id="PF03824">
    <property type="entry name" value="NicO"/>
    <property type="match status" value="1"/>
</dbReference>
<feature type="transmembrane region" description="Helical" evidence="14">
    <location>
        <begin position="306"/>
        <end position="331"/>
    </location>
</feature>
<protein>
    <recommendedName>
        <fullName evidence="14">Nickel/cobalt efflux system</fullName>
    </recommendedName>
</protein>
<evidence type="ECO:0000256" key="1">
    <source>
        <dbReference type="ARBA" id="ARBA00002510"/>
    </source>
</evidence>
<evidence type="ECO:0000256" key="5">
    <source>
        <dbReference type="ARBA" id="ARBA00022448"/>
    </source>
</evidence>
<reference evidence="15" key="1">
    <citation type="submission" date="2021-09" db="EMBL/GenBank/DDBJ databases">
        <title>First case of bloodstream infection caused by Mixta hanseatica sp. nov., a member of the Erwiniaceae family.</title>
        <authorList>
            <person name="Both A."/>
            <person name="Huang J."/>
            <person name="Wenzel P."/>
            <person name="Aepfelbacher M."/>
            <person name="Rohde H."/>
            <person name="Christner M."/>
            <person name="Hentschke M."/>
        </authorList>
    </citation>
    <scope>NUCLEOTIDE SEQUENCE</scope>
    <source>
        <strain evidence="15">X22927</strain>
    </source>
</reference>
<evidence type="ECO:0000256" key="7">
    <source>
        <dbReference type="ARBA" id="ARBA00022596"/>
    </source>
</evidence>
<accession>A0ABY4RG15</accession>
<evidence type="ECO:0000256" key="9">
    <source>
        <dbReference type="ARBA" id="ARBA00022989"/>
    </source>
</evidence>
<keyword evidence="13" id="KW-0170">Cobalt</keyword>
<evidence type="ECO:0000256" key="10">
    <source>
        <dbReference type="ARBA" id="ARBA00023065"/>
    </source>
</evidence>
<keyword evidence="6" id="KW-1003">Cell membrane</keyword>
<dbReference type="InterPro" id="IPR011541">
    <property type="entry name" value="Ni/Co_transpt_high_affinity"/>
</dbReference>
<dbReference type="PANTHER" id="PTHR40659">
    <property type="entry name" value="NICKEL/COBALT EFFLUX SYSTEM RCNA"/>
    <property type="match status" value="1"/>
</dbReference>
<keyword evidence="4" id="KW-0171">Cobalt transport</keyword>
<keyword evidence="16" id="KW-1185">Reference proteome</keyword>
<keyword evidence="7" id="KW-0533">Nickel</keyword>
<sequence>MLSRARFSGRQSLGIIATLLALLALLCWWNWSDFLAWSLATQITLHRYLVLHLLQINNGQYSGGLWLLLFTFLYGVLHAIGPGHGKFVVTTWLSTQQQHTSTALKAVPLVGSLVQGLSAILFVFVLAVGFNLVAGDLSLSRWIMEKVSALLIAAFGGWMLLRGLRGFPLAFANRQAFSTQPPADAAGYTLSAAPMSPDAMPHTHTSTHHMHQQCGCGHHHIPLVQPANWKELISVIAAIGLRPCSGAITVLLFSNAIGIVKWGMLGVMTMALGTGLSLLLLAIAVTRLRDTVAAIWLRESPGATTSVLALVRIAGGLLLLLFALILFLTVVPVSPNGDFIAAGC</sequence>
<organism evidence="15 16">
    <name type="scientific">Mixta hanseatica</name>
    <dbReference type="NCBI Taxonomy" id="2872648"/>
    <lineage>
        <taxon>Bacteria</taxon>
        <taxon>Pseudomonadati</taxon>
        <taxon>Pseudomonadota</taxon>
        <taxon>Gammaproteobacteria</taxon>
        <taxon>Enterobacterales</taxon>
        <taxon>Erwiniaceae</taxon>
        <taxon>Mixta</taxon>
    </lineage>
</organism>
<feature type="transmembrane region" description="Helical" evidence="14">
    <location>
        <begin position="61"/>
        <end position="80"/>
    </location>
</feature>
<comment type="function">
    <text evidence="1">Efflux system for nickel and cobalt.</text>
</comment>
<keyword evidence="12 14" id="KW-0472">Membrane</keyword>
<dbReference type="PANTHER" id="PTHR40659:SF1">
    <property type="entry name" value="NICKEL_COBALT EFFLUX SYSTEM RCNA"/>
    <property type="match status" value="1"/>
</dbReference>
<keyword evidence="9 14" id="KW-1133">Transmembrane helix</keyword>